<evidence type="ECO:0000313" key="7">
    <source>
        <dbReference type="EMBL" id="RBP41700.1"/>
    </source>
</evidence>
<evidence type="ECO:0000313" key="8">
    <source>
        <dbReference type="Proteomes" id="UP000253628"/>
    </source>
</evidence>
<keyword evidence="1" id="KW-0813">Transport</keyword>
<dbReference type="Gene3D" id="3.40.50.300">
    <property type="entry name" value="P-loop containing nucleotide triphosphate hydrolases"/>
    <property type="match status" value="1"/>
</dbReference>
<dbReference type="PROSITE" id="PS50893">
    <property type="entry name" value="ABC_TRANSPORTER_2"/>
    <property type="match status" value="1"/>
</dbReference>
<dbReference type="InterPro" id="IPR017871">
    <property type="entry name" value="ABC_transporter-like_CS"/>
</dbReference>
<evidence type="ECO:0000256" key="1">
    <source>
        <dbReference type="ARBA" id="ARBA00022448"/>
    </source>
</evidence>
<keyword evidence="2" id="KW-0762">Sugar transport</keyword>
<keyword evidence="3" id="KW-0677">Repeat</keyword>
<feature type="domain" description="ABC transporter" evidence="6">
    <location>
        <begin position="40"/>
        <end position="282"/>
    </location>
</feature>
<dbReference type="SUPFAM" id="SSF52540">
    <property type="entry name" value="P-loop containing nucleoside triphosphate hydrolases"/>
    <property type="match status" value="1"/>
</dbReference>
<organism evidence="7 8">
    <name type="scientific">Eoetvoesiella caeni</name>
    <dbReference type="NCBI Taxonomy" id="645616"/>
    <lineage>
        <taxon>Bacteria</taxon>
        <taxon>Pseudomonadati</taxon>
        <taxon>Pseudomonadota</taxon>
        <taxon>Betaproteobacteria</taxon>
        <taxon>Burkholderiales</taxon>
        <taxon>Alcaligenaceae</taxon>
        <taxon>Eoetvoesiella</taxon>
    </lineage>
</organism>
<gene>
    <name evidence="7" type="ORF">DFR37_10279</name>
</gene>
<keyword evidence="5" id="KW-0067">ATP-binding</keyword>
<dbReference type="Proteomes" id="UP000253628">
    <property type="component" value="Unassembled WGS sequence"/>
</dbReference>
<dbReference type="CDD" id="cd03215">
    <property type="entry name" value="ABC_Carb_Monos_II"/>
    <property type="match status" value="1"/>
</dbReference>
<sequence length="289" mass="31546">MRNGRLVDSFPMESHLEEETILERLTGKKVQAAPPKLQIQHGDDFLRIDNAHWHNKASAPLTAQRGEIVGFYGVVGCGAERIIQGLAGVQDARPLSFSIDGKQFKPRNTSQAFKQGVSYLPSGRAANGILPTRSIRENIMLTQLNRLSKFGIVSGNSECKSADDLLKRFAVKFENADQLITSLSGGNQQKVLLARAMARAEKLLVLEEPTIGIDVDAKHEIHEHIRALAKTGVTVVLLSCDLLETLALCNSIFTMCDGEVMQNYTNPTLEDQAAIISDVLGQNADARAA</sequence>
<protein>
    <submittedName>
        <fullName evidence="7">ABC transporter family protein</fullName>
    </submittedName>
</protein>
<dbReference type="InterPro" id="IPR050107">
    <property type="entry name" value="ABC_carbohydrate_import_ATPase"/>
</dbReference>
<evidence type="ECO:0000256" key="3">
    <source>
        <dbReference type="ARBA" id="ARBA00022737"/>
    </source>
</evidence>
<name>A0A366HJ25_9BURK</name>
<evidence type="ECO:0000256" key="2">
    <source>
        <dbReference type="ARBA" id="ARBA00022597"/>
    </source>
</evidence>
<dbReference type="Pfam" id="PF00005">
    <property type="entry name" value="ABC_tran"/>
    <property type="match status" value="1"/>
</dbReference>
<comment type="caution">
    <text evidence="7">The sequence shown here is derived from an EMBL/GenBank/DDBJ whole genome shotgun (WGS) entry which is preliminary data.</text>
</comment>
<dbReference type="EMBL" id="QNRQ01000002">
    <property type="protein sequence ID" value="RBP41700.1"/>
    <property type="molecule type" value="Genomic_DNA"/>
</dbReference>
<dbReference type="InterPro" id="IPR027417">
    <property type="entry name" value="P-loop_NTPase"/>
</dbReference>
<accession>A0A366HJ25</accession>
<evidence type="ECO:0000256" key="4">
    <source>
        <dbReference type="ARBA" id="ARBA00022741"/>
    </source>
</evidence>
<proteinExistence type="predicted"/>
<dbReference type="PANTHER" id="PTHR43790:SF9">
    <property type="entry name" value="GALACTOFURANOSE TRANSPORTER ATP-BINDING PROTEIN YTFR"/>
    <property type="match status" value="1"/>
</dbReference>
<dbReference type="RefSeq" id="WP_242341704.1">
    <property type="nucleotide sequence ID" value="NZ_JACCEU010000002.1"/>
</dbReference>
<keyword evidence="4" id="KW-0547">Nucleotide-binding</keyword>
<evidence type="ECO:0000256" key="5">
    <source>
        <dbReference type="ARBA" id="ARBA00022840"/>
    </source>
</evidence>
<evidence type="ECO:0000259" key="6">
    <source>
        <dbReference type="PROSITE" id="PS50893"/>
    </source>
</evidence>
<dbReference type="GO" id="GO:0016887">
    <property type="term" value="F:ATP hydrolysis activity"/>
    <property type="evidence" value="ECO:0007669"/>
    <property type="project" value="InterPro"/>
</dbReference>
<dbReference type="GO" id="GO:0005524">
    <property type="term" value="F:ATP binding"/>
    <property type="evidence" value="ECO:0007669"/>
    <property type="project" value="UniProtKB-KW"/>
</dbReference>
<reference evidence="7 8" key="1">
    <citation type="submission" date="2018-06" db="EMBL/GenBank/DDBJ databases">
        <title>Genomic Encyclopedia of Type Strains, Phase IV (KMG-IV): sequencing the most valuable type-strain genomes for metagenomic binning, comparative biology and taxonomic classification.</title>
        <authorList>
            <person name="Goeker M."/>
        </authorList>
    </citation>
    <scope>NUCLEOTIDE SEQUENCE [LARGE SCALE GENOMIC DNA]</scope>
    <source>
        <strain evidence="7 8">DSM 25520</strain>
    </source>
</reference>
<dbReference type="PROSITE" id="PS00211">
    <property type="entry name" value="ABC_TRANSPORTER_1"/>
    <property type="match status" value="1"/>
</dbReference>
<keyword evidence="8" id="KW-1185">Reference proteome</keyword>
<dbReference type="AlphaFoldDB" id="A0A366HJ25"/>
<dbReference type="InterPro" id="IPR003439">
    <property type="entry name" value="ABC_transporter-like_ATP-bd"/>
</dbReference>
<dbReference type="PANTHER" id="PTHR43790">
    <property type="entry name" value="CARBOHYDRATE TRANSPORT ATP-BINDING PROTEIN MG119-RELATED"/>
    <property type="match status" value="1"/>
</dbReference>